<evidence type="ECO:0000313" key="1">
    <source>
        <dbReference type="EMBL" id="RIJ37247.1"/>
    </source>
</evidence>
<dbReference type="AlphaFoldDB" id="A0A399S5Z4"/>
<dbReference type="EMBL" id="QWGE01000003">
    <property type="protein sequence ID" value="RIJ37247.1"/>
    <property type="molecule type" value="Genomic_DNA"/>
</dbReference>
<evidence type="ECO:0000313" key="2">
    <source>
        <dbReference type="Proteomes" id="UP000266005"/>
    </source>
</evidence>
<dbReference type="RefSeq" id="WP_119431905.1">
    <property type="nucleotide sequence ID" value="NZ_QWGE01000003.1"/>
</dbReference>
<accession>A0A399S5Z4</accession>
<dbReference type="Proteomes" id="UP000266005">
    <property type="component" value="Unassembled WGS sequence"/>
</dbReference>
<organism evidence="1 2">
    <name type="scientific">Pontibacter oryzae</name>
    <dbReference type="NCBI Taxonomy" id="2304593"/>
    <lineage>
        <taxon>Bacteria</taxon>
        <taxon>Pseudomonadati</taxon>
        <taxon>Bacteroidota</taxon>
        <taxon>Cytophagia</taxon>
        <taxon>Cytophagales</taxon>
        <taxon>Hymenobacteraceae</taxon>
        <taxon>Pontibacter</taxon>
    </lineage>
</organism>
<sequence length="144" mass="16770">MTAIYKQELPFLAVSYRKDLDVLFCRWHMAVEMPQFTEGYFASLRIATQHKACFWLHDLRMRNVSTSVEREWFIKHVVPPACQLSDKGIYVAYLMSPLQRQNLVSATSPVSDVISYGAHLHTRYFISEHNALAWLEQCRQGIFA</sequence>
<dbReference type="OrthoDB" id="884362at2"/>
<evidence type="ECO:0008006" key="3">
    <source>
        <dbReference type="Google" id="ProtNLM"/>
    </source>
</evidence>
<name>A0A399S5Z4_9BACT</name>
<reference evidence="2" key="1">
    <citation type="submission" date="2018-08" db="EMBL/GenBank/DDBJ databases">
        <title>Mucilaginibacter sp. MYSH2.</title>
        <authorList>
            <person name="Seo T."/>
        </authorList>
    </citation>
    <scope>NUCLEOTIDE SEQUENCE [LARGE SCALE GENOMIC DNA]</scope>
    <source>
        <strain evidence="2">KIRAN</strain>
    </source>
</reference>
<keyword evidence="2" id="KW-1185">Reference proteome</keyword>
<comment type="caution">
    <text evidence="1">The sequence shown here is derived from an EMBL/GenBank/DDBJ whole genome shotgun (WGS) entry which is preliminary data.</text>
</comment>
<protein>
    <recommendedName>
        <fullName evidence="3">STAS/SEC14 domain-containing protein</fullName>
    </recommendedName>
</protein>
<gene>
    <name evidence="1" type="ORF">D1627_08880</name>
</gene>
<proteinExistence type="predicted"/>